<reference evidence="1" key="2">
    <citation type="journal article" date="2019" name="Mol. Phylogenet. Evol.">
        <title>Reassessment of the classification of bryopsidales (chlorophyta) based on chloroplast phylogenomic analyses.</title>
        <authorList>
            <person name="Cremen M.C."/>
            <person name="Leliaert F."/>
            <person name="West J."/>
            <person name="Lam D.W."/>
            <person name="Shimada S."/>
            <person name="Lopez-Bautista J.M."/>
            <person name="Verbruggen H."/>
        </authorList>
    </citation>
    <scope>NUCLEOTIDE SEQUENCE</scope>
</reference>
<keyword evidence="1" id="KW-0934">Plastid</keyword>
<dbReference type="GeneID" id="38279140"/>
<evidence type="ECO:0000313" key="1">
    <source>
        <dbReference type="EMBL" id="AYC65220.1"/>
    </source>
</evidence>
<keyword evidence="1" id="KW-0150">Chloroplast</keyword>
<dbReference type="EMBL" id="MH591107">
    <property type="protein sequence ID" value="AYC65220.1"/>
    <property type="molecule type" value="Genomic_DNA"/>
</dbReference>
<dbReference type="RefSeq" id="YP_009519250.1">
    <property type="nucleotide sequence ID" value="NC_039524.1"/>
</dbReference>
<gene>
    <name evidence="1" type="primary">orf197</name>
</gene>
<accession>A0A386B0K5</accession>
<organism evidence="1">
    <name type="scientific">Codium arabicum</name>
    <name type="common">Green alga</name>
    <dbReference type="NCBI Taxonomy" id="221038"/>
    <lineage>
        <taxon>Eukaryota</taxon>
        <taxon>Viridiplantae</taxon>
        <taxon>Chlorophyta</taxon>
        <taxon>core chlorophytes</taxon>
        <taxon>Ulvophyceae</taxon>
        <taxon>TCBD clade</taxon>
        <taxon>Bryopsidales</taxon>
        <taxon>Bryopsidineae</taxon>
        <taxon>Codiaceae</taxon>
        <taxon>Codium</taxon>
    </lineage>
</organism>
<sequence>MLQYSISVKFLIECFFYFFLCATLVQCTFNKYFVFSNIFIINSTNLNFQNIYHFFFNSGLTLCYFQKCMLSIGFTFLGWFYISKNNFIYQQISEQNILSHQFEIKRFFKTSGNSSIDFVIYFLNTKISLWTSAFPIEFCSFKLEKRLNTYLFWRFWYFLKKKHKSKGIQWIRHKYYKKLNNKWILNMNCINLITYQF</sequence>
<name>A0A386B0K5_CODAR</name>
<proteinExistence type="predicted"/>
<protein>
    <submittedName>
        <fullName evidence="1">Uncharacterized protein</fullName>
    </submittedName>
</protein>
<dbReference type="AlphaFoldDB" id="A0A386B0K5"/>
<reference evidence="1" key="1">
    <citation type="submission" date="2018-07" db="EMBL/GenBank/DDBJ databases">
        <authorList>
            <person name="Quirk P.G."/>
            <person name="Krulwich T.A."/>
        </authorList>
    </citation>
    <scope>NUCLEOTIDE SEQUENCE</scope>
</reference>
<geneLocation type="chloroplast" evidence="1"/>